<dbReference type="InterPro" id="IPR045863">
    <property type="entry name" value="CorA_TM1_TM2"/>
</dbReference>
<evidence type="ECO:0000313" key="9">
    <source>
        <dbReference type="Proteomes" id="UP000799428"/>
    </source>
</evidence>
<evidence type="ECO:0000256" key="5">
    <source>
        <dbReference type="SAM" id="MobiDB-lite"/>
    </source>
</evidence>
<name>A0A6G1K0N6_9PLEO</name>
<feature type="compositionally biased region" description="Polar residues" evidence="5">
    <location>
        <begin position="675"/>
        <end position="695"/>
    </location>
</feature>
<feature type="domain" description="Ubiquitin-like" evidence="7">
    <location>
        <begin position="42"/>
        <end position="111"/>
    </location>
</feature>
<keyword evidence="4 6" id="KW-0472">Membrane</keyword>
<feature type="compositionally biased region" description="Basic and acidic residues" evidence="5">
    <location>
        <begin position="192"/>
        <end position="214"/>
    </location>
</feature>
<evidence type="ECO:0000313" key="8">
    <source>
        <dbReference type="EMBL" id="KAF2706021.1"/>
    </source>
</evidence>
<evidence type="ECO:0000259" key="7">
    <source>
        <dbReference type="Pfam" id="PF22893"/>
    </source>
</evidence>
<dbReference type="GO" id="GO:0005886">
    <property type="term" value="C:plasma membrane"/>
    <property type="evidence" value="ECO:0007669"/>
    <property type="project" value="UniProtKB-SubCell"/>
</dbReference>
<keyword evidence="3 6" id="KW-1133">Transmembrane helix</keyword>
<feature type="compositionally biased region" description="Acidic residues" evidence="5">
    <location>
        <begin position="232"/>
        <end position="260"/>
    </location>
</feature>
<dbReference type="GO" id="GO:0050897">
    <property type="term" value="F:cobalt ion binding"/>
    <property type="evidence" value="ECO:0007669"/>
    <property type="project" value="TreeGrafter"/>
</dbReference>
<sequence length="1544" mass="176701">MEAHDKAVSLLVPTSFEPGLDLARDEPNATSRAETEKESARRAPVVFRDHNGTRYLFPYERCQVWSSFKVLIEKAYKDKSEATQSEIREEAFYLYTANDEAILPEVWESVIGTLPLHREGEDTYTVKLEFNGTYAPRTNSREPPDPNYGYGIPEADLDDPGGGEPRMNRSRSRRTTFQNDEDEWYTTLPPVRKRDETSSRTRFRPTPERTRRQETIGSGTHTPSEASRIVVEESDREDDEGEDGDIDYESSTATEDEDGVPEPPIVPSLPPRTVVIPVDRDENPLSFFVDTRWPIHPDASEIGYSNQMTSPKSEDLSKPRDSREMKVESLRILKALSVMSDTRTTIQLHTFAGPENEAMKESVDIHWFHLQGDQLDFGQFKNACLAIQGLPERLRRLTSKTLGKVEKEKLKAFLDGMFIEPGTVLRGDEKHSNDPYSVIFSCVPHFDVQPPFRPPPGRSLHPPRSLMQSYYPYEPVKERDMEQVFKKSGNGSSNNIIQVPSLWMMNIGTHAVVTCGYRPLSNDFVKSITLLQEDFKSLATTKGNGVLNIRLTDWSGRVLLYAPAECRSYFEMEQKIRELMRYPRKEADTPTLKLAWNTKLGKKKVTPGTWVKLLKSGPLVFIDLSTMYEKEAKKLDDDIDSQEASQPLGKKKSTTLIPPFFYWPVSVKVQTELNGTSIPSGENENTAPGLNNKPSESLPPEIQRSTQCMETVEKAMLTEVIGEYDTQHLVDREFTTTKFYLSLPEETLEVVQTCLDNLSQSKATAGMDRLGLTMHQFIIETQCSTLAVKTSNLVETIKDTLMLFDLDVNKSPMLRKLWGAMKNVVNIAIQVEKRCFAYKPDPNEYTDPEWKSAKTGNRKWSIRTPTVVSGVGIRQHVYLPDGNAEFVEVLRRCRFCRHHRIYTDPQAALNHLEEHIPANITTKQDLKSWIRNDGEALVEDVNAGYLAIITQTSEAALSLLSETKQLADGVQIEEGIMSELYTLPHELAKTLRKLIVFYLAIERAFHHTEICFDRDLTDMQRWDVPFSDLGLGVLQRFCESGKSSLLIARNELCNMARSPVPDDISKRLVLGPEYICSWFMRRLLVKPLNNSMTAADVYREYLLTLQFQVNHRPGKRLLRSINLLQEELTALEQVNSWQTKLIDSYCRVLDDTTYQVDIPSRRTFFRYERLLLDSCLDNLGDMRDDYRELIRRCGPLSDSTKQSAEINEEDHGKAIFVFTVVTVIFMPLSFVTSYLGMNTSDIRNMDNTQSLFWIVALPLTVFTMGSILYLAYMGDDLRDTYSYLFKRLTGQQDASATARGISVAQRKRAQKNPTDSSSTLDYRSLADEAEFASPRAAVQTGLFGERNDVFGTLGKKNEHVDTTTFGAPMPISYNDHYVPSHIRDTALPPMMARSNRIAASAFERPPEPYHYVRRARKPPPPPIPGLNLSNPVRMKVKREHLEPATLINHNIPYEVDRSDPDYLILLKYLDETELNVLFEHTRRWRERALWNEEDDRYANDRVVRMYELGEDKPKEYEWVRKSERRAAMGDRDRDRRGGTRHRKK</sequence>
<reference evidence="8" key="1">
    <citation type="journal article" date="2020" name="Stud. Mycol.">
        <title>101 Dothideomycetes genomes: a test case for predicting lifestyles and emergence of pathogens.</title>
        <authorList>
            <person name="Haridas S."/>
            <person name="Albert R."/>
            <person name="Binder M."/>
            <person name="Bloem J."/>
            <person name="Labutti K."/>
            <person name="Salamov A."/>
            <person name="Andreopoulos B."/>
            <person name="Baker S."/>
            <person name="Barry K."/>
            <person name="Bills G."/>
            <person name="Bluhm B."/>
            <person name="Cannon C."/>
            <person name="Castanera R."/>
            <person name="Culley D."/>
            <person name="Daum C."/>
            <person name="Ezra D."/>
            <person name="Gonzalez J."/>
            <person name="Henrissat B."/>
            <person name="Kuo A."/>
            <person name="Liang C."/>
            <person name="Lipzen A."/>
            <person name="Lutzoni F."/>
            <person name="Magnuson J."/>
            <person name="Mondo S."/>
            <person name="Nolan M."/>
            <person name="Ohm R."/>
            <person name="Pangilinan J."/>
            <person name="Park H.-J."/>
            <person name="Ramirez L."/>
            <person name="Alfaro M."/>
            <person name="Sun H."/>
            <person name="Tritt A."/>
            <person name="Yoshinaga Y."/>
            <person name="Zwiers L.-H."/>
            <person name="Turgeon B."/>
            <person name="Goodwin S."/>
            <person name="Spatafora J."/>
            <person name="Crous P."/>
            <person name="Grigoriev I."/>
        </authorList>
    </citation>
    <scope>NUCLEOTIDE SEQUENCE</scope>
    <source>
        <strain evidence="8">CBS 279.74</strain>
    </source>
</reference>
<feature type="region of interest" description="Disordered" evidence="5">
    <location>
        <begin position="675"/>
        <end position="702"/>
    </location>
</feature>
<dbReference type="SUPFAM" id="SSF144083">
    <property type="entry name" value="Magnesium transport protein CorA, transmembrane region"/>
    <property type="match status" value="1"/>
</dbReference>
<feature type="region of interest" description="Disordered" evidence="5">
    <location>
        <begin position="1525"/>
        <end position="1544"/>
    </location>
</feature>
<dbReference type="Gene3D" id="1.20.58.340">
    <property type="entry name" value="Magnesium transport protein CorA, transmembrane region"/>
    <property type="match status" value="1"/>
</dbReference>
<feature type="compositionally biased region" description="Pro residues" evidence="5">
    <location>
        <begin position="261"/>
        <end position="270"/>
    </location>
</feature>
<dbReference type="GO" id="GO:0000287">
    <property type="term" value="F:magnesium ion binding"/>
    <property type="evidence" value="ECO:0007669"/>
    <property type="project" value="TreeGrafter"/>
</dbReference>
<dbReference type="InterPro" id="IPR054464">
    <property type="entry name" value="ULD_fung"/>
</dbReference>
<comment type="subcellular location">
    <subcellularLocation>
        <location evidence="1">Cell membrane</location>
        <topology evidence="1">Multi-pass membrane protein</topology>
    </subcellularLocation>
</comment>
<dbReference type="Proteomes" id="UP000799428">
    <property type="component" value="Unassembled WGS sequence"/>
</dbReference>
<dbReference type="Pfam" id="PF01544">
    <property type="entry name" value="CorA"/>
    <property type="match status" value="1"/>
</dbReference>
<feature type="compositionally biased region" description="Basic and acidic residues" evidence="5">
    <location>
        <begin position="1525"/>
        <end position="1537"/>
    </location>
</feature>
<keyword evidence="9" id="KW-1185">Reference proteome</keyword>
<feature type="region of interest" description="Disordered" evidence="5">
    <location>
        <begin position="19"/>
        <end position="40"/>
    </location>
</feature>
<feature type="compositionally biased region" description="Basic and acidic residues" evidence="5">
    <location>
        <begin position="312"/>
        <end position="323"/>
    </location>
</feature>
<organism evidence="8 9">
    <name type="scientific">Pleomassaria siparia CBS 279.74</name>
    <dbReference type="NCBI Taxonomy" id="1314801"/>
    <lineage>
        <taxon>Eukaryota</taxon>
        <taxon>Fungi</taxon>
        <taxon>Dikarya</taxon>
        <taxon>Ascomycota</taxon>
        <taxon>Pezizomycotina</taxon>
        <taxon>Dothideomycetes</taxon>
        <taxon>Pleosporomycetidae</taxon>
        <taxon>Pleosporales</taxon>
        <taxon>Pleomassariaceae</taxon>
        <taxon>Pleomassaria</taxon>
    </lineage>
</organism>
<evidence type="ECO:0000256" key="1">
    <source>
        <dbReference type="ARBA" id="ARBA00004651"/>
    </source>
</evidence>
<evidence type="ECO:0000256" key="4">
    <source>
        <dbReference type="ARBA" id="ARBA00023136"/>
    </source>
</evidence>
<dbReference type="GO" id="GO:0015095">
    <property type="term" value="F:magnesium ion transmembrane transporter activity"/>
    <property type="evidence" value="ECO:0007669"/>
    <property type="project" value="TreeGrafter"/>
</dbReference>
<dbReference type="PANTHER" id="PTHR46494">
    <property type="entry name" value="CORA FAMILY METAL ION TRANSPORTER (EUROFUNG)"/>
    <property type="match status" value="1"/>
</dbReference>
<feature type="region of interest" description="Disordered" evidence="5">
    <location>
        <begin position="134"/>
        <end position="271"/>
    </location>
</feature>
<gene>
    <name evidence="8" type="ORF">K504DRAFT_460110</name>
</gene>
<keyword evidence="2 6" id="KW-0812">Transmembrane</keyword>
<dbReference type="OrthoDB" id="5430750at2759"/>
<feature type="transmembrane region" description="Helical" evidence="6">
    <location>
        <begin position="1250"/>
        <end position="1272"/>
    </location>
</feature>
<dbReference type="PANTHER" id="PTHR46494:SF1">
    <property type="entry name" value="CORA FAMILY METAL ION TRANSPORTER (EUROFUNG)"/>
    <property type="match status" value="1"/>
</dbReference>
<dbReference type="InterPro" id="IPR002523">
    <property type="entry name" value="MgTranspt_CorA/ZnTranspt_ZntB"/>
</dbReference>
<feature type="compositionally biased region" description="Polar residues" evidence="5">
    <location>
        <begin position="215"/>
        <end position="225"/>
    </location>
</feature>
<protein>
    <recommendedName>
        <fullName evidence="7">Ubiquitin-like domain-containing protein</fullName>
    </recommendedName>
</protein>
<evidence type="ECO:0000256" key="6">
    <source>
        <dbReference type="SAM" id="Phobius"/>
    </source>
</evidence>
<dbReference type="GO" id="GO:0015087">
    <property type="term" value="F:cobalt ion transmembrane transporter activity"/>
    <property type="evidence" value="ECO:0007669"/>
    <property type="project" value="TreeGrafter"/>
</dbReference>
<proteinExistence type="predicted"/>
<dbReference type="Pfam" id="PF22893">
    <property type="entry name" value="ULD_2"/>
    <property type="match status" value="1"/>
</dbReference>
<evidence type="ECO:0000256" key="3">
    <source>
        <dbReference type="ARBA" id="ARBA00022989"/>
    </source>
</evidence>
<feature type="region of interest" description="Disordered" evidence="5">
    <location>
        <begin position="300"/>
        <end position="323"/>
    </location>
</feature>
<accession>A0A6G1K0N6</accession>
<dbReference type="EMBL" id="MU005777">
    <property type="protein sequence ID" value="KAF2706021.1"/>
    <property type="molecule type" value="Genomic_DNA"/>
</dbReference>
<feature type="compositionally biased region" description="Basic and acidic residues" evidence="5">
    <location>
        <begin position="22"/>
        <end position="40"/>
    </location>
</feature>
<evidence type="ECO:0000256" key="2">
    <source>
        <dbReference type="ARBA" id="ARBA00022692"/>
    </source>
</evidence>
<feature type="transmembrane region" description="Helical" evidence="6">
    <location>
        <begin position="1215"/>
        <end position="1238"/>
    </location>
</feature>